<feature type="transmembrane region" description="Helical" evidence="1">
    <location>
        <begin position="26"/>
        <end position="46"/>
    </location>
</feature>
<dbReference type="AlphaFoldDB" id="A0A239ID13"/>
<accession>A0A239ID13</accession>
<keyword evidence="1" id="KW-0472">Membrane</keyword>
<feature type="transmembrane region" description="Helical" evidence="1">
    <location>
        <begin position="154"/>
        <end position="173"/>
    </location>
</feature>
<feature type="transmembrane region" description="Helical" evidence="1">
    <location>
        <begin position="58"/>
        <end position="79"/>
    </location>
</feature>
<evidence type="ECO:0000313" key="2">
    <source>
        <dbReference type="EMBL" id="SNS90933.1"/>
    </source>
</evidence>
<dbReference type="EMBL" id="FZOU01000003">
    <property type="protein sequence ID" value="SNS90933.1"/>
    <property type="molecule type" value="Genomic_DNA"/>
</dbReference>
<keyword evidence="1" id="KW-0812">Transmembrane</keyword>
<keyword evidence="1" id="KW-1133">Transmembrane helix</keyword>
<evidence type="ECO:0000313" key="3">
    <source>
        <dbReference type="Proteomes" id="UP000198356"/>
    </source>
</evidence>
<protein>
    <submittedName>
        <fullName evidence="2">Uncharacterized protein</fullName>
    </submittedName>
</protein>
<organism evidence="2 3">
    <name type="scientific">Granulicella rosea</name>
    <dbReference type="NCBI Taxonomy" id="474952"/>
    <lineage>
        <taxon>Bacteria</taxon>
        <taxon>Pseudomonadati</taxon>
        <taxon>Acidobacteriota</taxon>
        <taxon>Terriglobia</taxon>
        <taxon>Terriglobales</taxon>
        <taxon>Acidobacteriaceae</taxon>
        <taxon>Granulicella</taxon>
    </lineage>
</organism>
<evidence type="ECO:0000256" key="1">
    <source>
        <dbReference type="SAM" id="Phobius"/>
    </source>
</evidence>
<dbReference type="RefSeq" id="WP_089408169.1">
    <property type="nucleotide sequence ID" value="NZ_FZOU01000003.1"/>
</dbReference>
<keyword evidence="3" id="KW-1185">Reference proteome</keyword>
<reference evidence="2 3" key="1">
    <citation type="submission" date="2017-06" db="EMBL/GenBank/DDBJ databases">
        <authorList>
            <person name="Kim H.J."/>
            <person name="Triplett B.A."/>
        </authorList>
    </citation>
    <scope>NUCLEOTIDE SEQUENCE [LARGE SCALE GENOMIC DNA]</scope>
    <source>
        <strain evidence="2 3">DSM 18704</strain>
    </source>
</reference>
<gene>
    <name evidence="2" type="ORF">SAMN05421770_10335</name>
</gene>
<proteinExistence type="predicted"/>
<name>A0A239ID13_9BACT</name>
<sequence>MTEPNQNPNPAAAAPTQLSPRRRNNIVSGMIIAFVSTAAWLLPRAFDRNLSVVNRSIVAASVALLLVIPGIFALRTILFRVRRGRWSFMPDAATLAAIRAQSAVQSETGKRFKTWLDLSMQTVGLAVGCFLFIIGWRQLGASGLNLCFSRVETIAGLVFVKHFGTALFNRYVLSRT</sequence>
<feature type="transmembrane region" description="Helical" evidence="1">
    <location>
        <begin position="115"/>
        <end position="134"/>
    </location>
</feature>
<dbReference type="Proteomes" id="UP000198356">
    <property type="component" value="Unassembled WGS sequence"/>
</dbReference>